<reference evidence="1" key="1">
    <citation type="journal article" date="2021" name="New Phytol.">
        <title>Evolutionary innovations through gain and loss of genes in the ectomycorrhizal Boletales.</title>
        <authorList>
            <person name="Wu G."/>
            <person name="Miyauchi S."/>
            <person name="Morin E."/>
            <person name="Kuo A."/>
            <person name="Drula E."/>
            <person name="Varga T."/>
            <person name="Kohler A."/>
            <person name="Feng B."/>
            <person name="Cao Y."/>
            <person name="Lipzen A."/>
            <person name="Daum C."/>
            <person name="Hundley H."/>
            <person name="Pangilinan J."/>
            <person name="Johnson J."/>
            <person name="Barry K."/>
            <person name="LaButti K."/>
            <person name="Ng V."/>
            <person name="Ahrendt S."/>
            <person name="Min B."/>
            <person name="Choi I.G."/>
            <person name="Park H."/>
            <person name="Plett J.M."/>
            <person name="Magnuson J."/>
            <person name="Spatafora J.W."/>
            <person name="Nagy L.G."/>
            <person name="Henrissat B."/>
            <person name="Grigoriev I.V."/>
            <person name="Yang Z.L."/>
            <person name="Xu J."/>
            <person name="Martin F.M."/>
        </authorList>
    </citation>
    <scope>NUCLEOTIDE SEQUENCE</scope>
    <source>
        <strain evidence="1">ATCC 28755</strain>
    </source>
</reference>
<organism evidence="1 2">
    <name type="scientific">Hygrophoropsis aurantiaca</name>
    <dbReference type="NCBI Taxonomy" id="72124"/>
    <lineage>
        <taxon>Eukaryota</taxon>
        <taxon>Fungi</taxon>
        <taxon>Dikarya</taxon>
        <taxon>Basidiomycota</taxon>
        <taxon>Agaricomycotina</taxon>
        <taxon>Agaricomycetes</taxon>
        <taxon>Agaricomycetidae</taxon>
        <taxon>Boletales</taxon>
        <taxon>Coniophorineae</taxon>
        <taxon>Hygrophoropsidaceae</taxon>
        <taxon>Hygrophoropsis</taxon>
    </lineage>
</organism>
<gene>
    <name evidence="1" type="ORF">BJ138DRAFT_953218</name>
</gene>
<name>A0ACB7ZSR2_9AGAM</name>
<dbReference type="EMBL" id="MU268571">
    <property type="protein sequence ID" value="KAH7904194.1"/>
    <property type="molecule type" value="Genomic_DNA"/>
</dbReference>
<accession>A0ACB7ZSR2</accession>
<evidence type="ECO:0000313" key="1">
    <source>
        <dbReference type="EMBL" id="KAH7904194.1"/>
    </source>
</evidence>
<evidence type="ECO:0000313" key="2">
    <source>
        <dbReference type="Proteomes" id="UP000790377"/>
    </source>
</evidence>
<dbReference type="Proteomes" id="UP000790377">
    <property type="component" value="Unassembled WGS sequence"/>
</dbReference>
<sequence length="286" mass="31622">MDSVLSLSNIDRPLTGVSISAISFLFWEYCVTFHDEVEYIWSKPWKAPIKWLFLLTGYVGLGAVIGNRFTGIGGNNPTISCRGFLTFQVTTTEFLVCCVELILMIRVHALYNRDNRMAVLLALLFVAGVVVAVIGLSSTVPNSYYNEICAVVRVETPLAYFSLSTLMAEGILLILTVIKCIRTFRETRHSIPVITLMLRDGTMCFLAIMTTLIPTSLLLVVKHGAFVSFMAPWFIAVLSCAGCRLIINMQHLSPHDYLPQTAHQTFAMITSQILIEGTTNGLGDVG</sequence>
<proteinExistence type="predicted"/>
<keyword evidence="2" id="KW-1185">Reference proteome</keyword>
<protein>
    <submittedName>
        <fullName evidence="1">Uncharacterized protein</fullName>
    </submittedName>
</protein>
<comment type="caution">
    <text evidence="1">The sequence shown here is derived from an EMBL/GenBank/DDBJ whole genome shotgun (WGS) entry which is preliminary data.</text>
</comment>